<dbReference type="Pfam" id="PF00550">
    <property type="entry name" value="PP-binding"/>
    <property type="match status" value="1"/>
</dbReference>
<dbReference type="STRING" id="1935.B1H20_01475"/>
<evidence type="ECO:0000313" key="3">
    <source>
        <dbReference type="Proteomes" id="UP000192445"/>
    </source>
</evidence>
<dbReference type="Proteomes" id="UP000192445">
    <property type="component" value="Chromosome"/>
</dbReference>
<organism evidence="2 3">
    <name type="scientific">Streptomyces violaceoruber</name>
    <dbReference type="NCBI Taxonomy" id="1935"/>
    <lineage>
        <taxon>Bacteria</taxon>
        <taxon>Bacillati</taxon>
        <taxon>Actinomycetota</taxon>
        <taxon>Actinomycetes</taxon>
        <taxon>Kitasatosporales</taxon>
        <taxon>Streptomycetaceae</taxon>
        <taxon>Streptomyces</taxon>
        <taxon>Streptomyces violaceoruber group</taxon>
    </lineage>
</organism>
<dbReference type="InterPro" id="IPR009081">
    <property type="entry name" value="PP-bd_ACP"/>
</dbReference>
<reference evidence="2 3" key="1">
    <citation type="submission" date="2017-03" db="EMBL/GenBank/DDBJ databases">
        <title>Complete Genome Sequence of a natural compounds producer, Streptomyces violaceus S21.</title>
        <authorList>
            <person name="Zhong C."/>
            <person name="Zhao Z."/>
            <person name="Fu J."/>
            <person name="Zong G."/>
            <person name="Qin R."/>
            <person name="Cao G."/>
        </authorList>
    </citation>
    <scope>NUCLEOTIDE SEQUENCE [LARGE SCALE GENOMIC DNA]</scope>
    <source>
        <strain evidence="2 3">S21</strain>
    </source>
</reference>
<feature type="domain" description="Carrier" evidence="1">
    <location>
        <begin position="1"/>
        <end position="76"/>
    </location>
</feature>
<dbReference type="EMBL" id="CP020570">
    <property type="protein sequence ID" value="ARF60200.1"/>
    <property type="molecule type" value="Genomic_DNA"/>
</dbReference>
<name>A0A1V0U543_STRVN</name>
<dbReference type="KEGG" id="svu:B1H20_01475"/>
<sequence length="91" mass="9733">MTTIHPKITEVLTGTFKVPAAEILPESTMDSLEMDSLAVAEFAVIIKETLGVSADSEKLYKDATLADITAYIDEAIDSAESEATVPVSNTR</sequence>
<accession>A0A1V0U543</accession>
<evidence type="ECO:0000313" key="2">
    <source>
        <dbReference type="EMBL" id="ARF60200.1"/>
    </source>
</evidence>
<dbReference type="SUPFAM" id="SSF47336">
    <property type="entry name" value="ACP-like"/>
    <property type="match status" value="1"/>
</dbReference>
<dbReference type="AlphaFoldDB" id="A0A1V0U543"/>
<evidence type="ECO:0000259" key="1">
    <source>
        <dbReference type="PROSITE" id="PS50075"/>
    </source>
</evidence>
<proteinExistence type="predicted"/>
<dbReference type="OrthoDB" id="6978112at2"/>
<dbReference type="PROSITE" id="PS50075">
    <property type="entry name" value="CARRIER"/>
    <property type="match status" value="1"/>
</dbReference>
<dbReference type="InterPro" id="IPR036736">
    <property type="entry name" value="ACP-like_sf"/>
</dbReference>
<protein>
    <submittedName>
        <fullName evidence="2">Acyl carrier protein</fullName>
    </submittedName>
</protein>
<dbReference type="Gene3D" id="1.10.1200.10">
    <property type="entry name" value="ACP-like"/>
    <property type="match status" value="1"/>
</dbReference>
<dbReference type="RefSeq" id="WP_083191984.1">
    <property type="nucleotide sequence ID" value="NZ_CP020570.1"/>
</dbReference>
<gene>
    <name evidence="2" type="ORF">B1H20_01475</name>
</gene>